<dbReference type="Proteomes" id="UP001300502">
    <property type="component" value="Unassembled WGS sequence"/>
</dbReference>
<dbReference type="FunFam" id="2.60.260.20:FF:000015">
    <property type="entry name" value="Heat shock protein 40"/>
    <property type="match status" value="1"/>
</dbReference>
<dbReference type="PANTHER" id="PTHR24078:SF553">
    <property type="entry name" value="DNAJ HOMOLOG SUBFAMILY B MEMBER 5"/>
    <property type="match status" value="1"/>
</dbReference>
<dbReference type="GO" id="GO:0051082">
    <property type="term" value="F:unfolded protein binding"/>
    <property type="evidence" value="ECO:0007669"/>
    <property type="project" value="InterPro"/>
</dbReference>
<dbReference type="PROSITE" id="PS50076">
    <property type="entry name" value="DNAJ_2"/>
    <property type="match status" value="1"/>
</dbReference>
<dbReference type="Gene3D" id="2.60.260.20">
    <property type="entry name" value="Urease metallochaperone UreE, N-terminal domain"/>
    <property type="match status" value="2"/>
</dbReference>
<comment type="caution">
    <text evidence="3">The sequence shown here is derived from an EMBL/GenBank/DDBJ whole genome shotgun (WGS) entry which is preliminary data.</text>
</comment>
<dbReference type="AlphaFoldDB" id="A0AAV9I6F8"/>
<dbReference type="Pfam" id="PF01556">
    <property type="entry name" value="DnaJ_C"/>
    <property type="match status" value="1"/>
</dbReference>
<dbReference type="SUPFAM" id="SSF46565">
    <property type="entry name" value="Chaperone J-domain"/>
    <property type="match status" value="1"/>
</dbReference>
<dbReference type="InterPro" id="IPR018253">
    <property type="entry name" value="DnaJ_domain_CS"/>
</dbReference>
<dbReference type="GO" id="GO:0005829">
    <property type="term" value="C:cytosol"/>
    <property type="evidence" value="ECO:0007669"/>
    <property type="project" value="TreeGrafter"/>
</dbReference>
<reference evidence="3 5" key="1">
    <citation type="submission" date="2022-07" db="EMBL/GenBank/DDBJ databases">
        <title>Genome-wide signatures of adaptation to extreme environments.</title>
        <authorList>
            <person name="Cho C.H."/>
            <person name="Yoon H.S."/>
        </authorList>
    </citation>
    <scope>NUCLEOTIDE SEQUENCE [LARGE SCALE GENOMIC DNA]</scope>
    <source>
        <strain evidence="3 5">108.79 E11</strain>
    </source>
</reference>
<evidence type="ECO:0000313" key="4">
    <source>
        <dbReference type="EMBL" id="KAK4526557.1"/>
    </source>
</evidence>
<evidence type="ECO:0000259" key="2">
    <source>
        <dbReference type="PROSITE" id="PS50076"/>
    </source>
</evidence>
<dbReference type="InterPro" id="IPR036869">
    <property type="entry name" value="J_dom_sf"/>
</dbReference>
<dbReference type="EMBL" id="JANCYU010000041">
    <property type="protein sequence ID" value="KAK4526557.1"/>
    <property type="molecule type" value="Genomic_DNA"/>
</dbReference>
<dbReference type="InterPro" id="IPR051339">
    <property type="entry name" value="DnaJ_subfamily_B"/>
</dbReference>
<dbReference type="InterPro" id="IPR008971">
    <property type="entry name" value="HSP40/DnaJ_pept-bd"/>
</dbReference>
<dbReference type="InterPro" id="IPR001623">
    <property type="entry name" value="DnaJ_domain"/>
</dbReference>
<dbReference type="Gene3D" id="1.10.287.110">
    <property type="entry name" value="DnaJ domain"/>
    <property type="match status" value="1"/>
</dbReference>
<organism evidence="3 5">
    <name type="scientific">Galdieria yellowstonensis</name>
    <dbReference type="NCBI Taxonomy" id="3028027"/>
    <lineage>
        <taxon>Eukaryota</taxon>
        <taxon>Rhodophyta</taxon>
        <taxon>Bangiophyceae</taxon>
        <taxon>Galdieriales</taxon>
        <taxon>Galdieriaceae</taxon>
        <taxon>Galdieria</taxon>
    </lineage>
</organism>
<dbReference type="SUPFAM" id="SSF49493">
    <property type="entry name" value="HSP40/DnaJ peptide-binding domain"/>
    <property type="match status" value="2"/>
</dbReference>
<dbReference type="InterPro" id="IPR002939">
    <property type="entry name" value="DnaJ_C"/>
</dbReference>
<evidence type="ECO:0000313" key="3">
    <source>
        <dbReference type="EMBL" id="KAK4523258.1"/>
    </source>
</evidence>
<dbReference type="CDD" id="cd06257">
    <property type="entry name" value="DnaJ"/>
    <property type="match status" value="1"/>
</dbReference>
<evidence type="ECO:0000256" key="1">
    <source>
        <dbReference type="ARBA" id="ARBA00023186"/>
    </source>
</evidence>
<dbReference type="Pfam" id="PF00226">
    <property type="entry name" value="DnaJ"/>
    <property type="match status" value="1"/>
</dbReference>
<feature type="domain" description="J" evidence="2">
    <location>
        <begin position="4"/>
        <end position="70"/>
    </location>
</feature>
<dbReference type="FunFam" id="1.10.287.110:FF:000072">
    <property type="entry name" value="DnaJ family protein"/>
    <property type="match status" value="1"/>
</dbReference>
<dbReference type="PROSITE" id="PS00636">
    <property type="entry name" value="DNAJ_1"/>
    <property type="match status" value="1"/>
</dbReference>
<dbReference type="GO" id="GO:0051087">
    <property type="term" value="F:protein-folding chaperone binding"/>
    <property type="evidence" value="ECO:0007669"/>
    <property type="project" value="TreeGrafter"/>
</dbReference>
<dbReference type="PANTHER" id="PTHR24078">
    <property type="entry name" value="DNAJ HOMOLOG SUBFAMILY C MEMBER"/>
    <property type="match status" value="1"/>
</dbReference>
<proteinExistence type="predicted"/>
<sequence length="343" mass="37787">MGKDYYAILGVDRNADESALKKAYRKLAVQWHPDKNPNNKEFAEKKFKEISEAYQVLSDPEKRKIYDAYGEEGLAAQMGGGGGANGAQGFGGFSSSGGTTFFRSTFKDPEELFREFFGGSGFGAFSGMSSMDDDFGGMFGGGPFGSSFGSAFRRGGTRQQARKKAPDHEVPIYLSLEDLYKGVTKRMKVTKTIVDGQTGKSMPAENILTVEVKPGYKEGTKIRFEEEGDEKPGLIPADVVFIIKQKPHPIFKREGNNLIMNVKIPLVKALTGTTVKVDGIDGRSKNVEINEVIYPGYKKVLKGEGMPNSKRPGERGDLEIRFDIVFPTSLTREQKEQLKKILS</sequence>
<evidence type="ECO:0000313" key="5">
    <source>
        <dbReference type="Proteomes" id="UP001300502"/>
    </source>
</evidence>
<gene>
    <name evidence="3" type="ORF">GAYE_PCTG50G1151</name>
    <name evidence="4" type="ORF">GAYE_SCF25G4473</name>
</gene>
<dbReference type="PRINTS" id="PR00625">
    <property type="entry name" value="JDOMAIN"/>
</dbReference>
<dbReference type="GO" id="GO:0006457">
    <property type="term" value="P:protein folding"/>
    <property type="evidence" value="ECO:0007669"/>
    <property type="project" value="InterPro"/>
</dbReference>
<dbReference type="CDD" id="cd10747">
    <property type="entry name" value="DnaJ_C"/>
    <property type="match status" value="1"/>
</dbReference>
<name>A0AAV9I6F8_9RHOD</name>
<dbReference type="FunFam" id="2.60.260.20:FF:000006">
    <property type="entry name" value="DnaJ subfamily B member 13"/>
    <property type="match status" value="1"/>
</dbReference>
<accession>A0AAV9I6F8</accession>
<keyword evidence="5" id="KW-1185">Reference proteome</keyword>
<dbReference type="EMBL" id="JANCYU010000013">
    <property type="protein sequence ID" value="KAK4523258.1"/>
    <property type="molecule type" value="Genomic_DNA"/>
</dbReference>
<keyword evidence="1" id="KW-0143">Chaperone</keyword>
<dbReference type="SMART" id="SM00271">
    <property type="entry name" value="DnaJ"/>
    <property type="match status" value="1"/>
</dbReference>
<protein>
    <recommendedName>
        <fullName evidence="2">J domain-containing protein</fullName>
    </recommendedName>
</protein>